<dbReference type="RefSeq" id="XP_001946466.2">
    <property type="nucleotide sequence ID" value="XM_001946431.4"/>
</dbReference>
<dbReference type="Proteomes" id="UP000007819">
    <property type="component" value="Chromosome A1"/>
</dbReference>
<protein>
    <recommendedName>
        <fullName evidence="8">Hypoxia up-regulated protein 1</fullName>
    </recommendedName>
</protein>
<name>A0A8R1W0W6_ACYPI</name>
<dbReference type="Gene3D" id="3.30.420.40">
    <property type="match status" value="2"/>
</dbReference>
<evidence type="ECO:0000256" key="9">
    <source>
        <dbReference type="SAM" id="MobiDB-lite"/>
    </source>
</evidence>
<evidence type="ECO:0000256" key="5">
    <source>
        <dbReference type="ARBA" id="ARBA00022824"/>
    </source>
</evidence>
<feature type="chain" id="PRO_5035823622" description="Hypoxia up-regulated protein 1" evidence="10">
    <location>
        <begin position="28"/>
        <end position="960"/>
    </location>
</feature>
<comment type="subcellular location">
    <subcellularLocation>
        <location evidence="1">Endoplasmic reticulum lumen</location>
    </subcellularLocation>
</comment>
<feature type="compositionally biased region" description="Basic and acidic residues" evidence="9">
    <location>
        <begin position="904"/>
        <end position="914"/>
    </location>
</feature>
<reference evidence="11" key="2">
    <citation type="submission" date="2022-06" db="UniProtKB">
        <authorList>
            <consortium name="EnsemblMetazoa"/>
        </authorList>
    </citation>
    <scope>IDENTIFICATION</scope>
</reference>
<dbReference type="GO" id="GO:0140662">
    <property type="term" value="F:ATP-dependent protein folding chaperone"/>
    <property type="evidence" value="ECO:0007669"/>
    <property type="project" value="InterPro"/>
</dbReference>
<keyword evidence="3 10" id="KW-0732">Signal</keyword>
<feature type="signal peptide" evidence="10">
    <location>
        <begin position="1"/>
        <end position="27"/>
    </location>
</feature>
<dbReference type="InterPro" id="IPR029048">
    <property type="entry name" value="HSP70_C_sf"/>
</dbReference>
<reference evidence="12" key="1">
    <citation type="submission" date="2010-06" db="EMBL/GenBank/DDBJ databases">
        <authorList>
            <person name="Jiang H."/>
            <person name="Abraham K."/>
            <person name="Ali S."/>
            <person name="Alsbrooks S.L."/>
            <person name="Anim B.N."/>
            <person name="Anosike U.S."/>
            <person name="Attaway T."/>
            <person name="Bandaranaike D.P."/>
            <person name="Battles P.K."/>
            <person name="Bell S.N."/>
            <person name="Bell A.V."/>
            <person name="Beltran B."/>
            <person name="Bickham C."/>
            <person name="Bustamante Y."/>
            <person name="Caleb T."/>
            <person name="Canada A."/>
            <person name="Cardenas V."/>
            <person name="Carter K."/>
            <person name="Chacko J."/>
            <person name="Chandrabose M.N."/>
            <person name="Chavez D."/>
            <person name="Chavez A."/>
            <person name="Chen L."/>
            <person name="Chu H.-S."/>
            <person name="Claassen K.J."/>
            <person name="Cockrell R."/>
            <person name="Collins M."/>
            <person name="Cooper J.A."/>
            <person name="Cree A."/>
            <person name="Curry S.M."/>
            <person name="Da Y."/>
            <person name="Dao M.D."/>
            <person name="Das B."/>
            <person name="Davila M.-L."/>
            <person name="Davy-Carroll L."/>
            <person name="Denson S."/>
            <person name="Dinh H."/>
            <person name="Ebong V.E."/>
            <person name="Edwards J.R."/>
            <person name="Egan A."/>
            <person name="El-Daye J."/>
            <person name="Escobedo L."/>
            <person name="Fernandez S."/>
            <person name="Fernando P.R."/>
            <person name="Flagg N."/>
            <person name="Forbes L.D."/>
            <person name="Fowler R.G."/>
            <person name="Fu Q."/>
            <person name="Gabisi R.A."/>
            <person name="Ganer J."/>
            <person name="Garbino Pronczuk A."/>
            <person name="Garcia R.M."/>
            <person name="Garner T."/>
            <person name="Garrett T.E."/>
            <person name="Gonzalez D.A."/>
            <person name="Hamid H."/>
            <person name="Hawkins E.S."/>
            <person name="Hirani K."/>
            <person name="Hogues M.E."/>
            <person name="Hollins B."/>
            <person name="Hsiao C.-H."/>
            <person name="Jabil R."/>
            <person name="James M.L."/>
            <person name="Jhangiani S.N."/>
            <person name="Johnson B."/>
            <person name="Johnson Q."/>
            <person name="Joshi V."/>
            <person name="Kalu J.B."/>
            <person name="Kam C."/>
            <person name="Kashfia A."/>
            <person name="Keebler J."/>
            <person name="Kisamo H."/>
            <person name="Kovar C.L."/>
            <person name="Lago L.A."/>
            <person name="Lai C.-Y."/>
            <person name="Laidlaw J."/>
            <person name="Lara F."/>
            <person name="Le T.-K."/>
            <person name="Lee S.L."/>
            <person name="Legall F.H."/>
            <person name="Lemon S.J."/>
            <person name="Lewis L.R."/>
            <person name="Li B."/>
            <person name="Liu Y."/>
            <person name="Liu Y.-S."/>
            <person name="Lopez J."/>
            <person name="Lozado R.J."/>
            <person name="Lu J."/>
            <person name="Madu R.C."/>
            <person name="Maheshwari M."/>
            <person name="Maheshwari R."/>
            <person name="Malloy K."/>
            <person name="Martinez E."/>
            <person name="Mathew T."/>
            <person name="Mercado I.C."/>
            <person name="Mercado C."/>
            <person name="Meyer B."/>
            <person name="Montgomery K."/>
            <person name="Morgan M.B."/>
            <person name="Munidasa M."/>
            <person name="Nazareth L.V."/>
            <person name="Nelson J."/>
            <person name="Ng B.M."/>
            <person name="Nguyen N.B."/>
            <person name="Nguyen P.Q."/>
            <person name="Nguyen T."/>
            <person name="Obregon M."/>
            <person name="Okwuonu G.O."/>
            <person name="Onwere C.G."/>
            <person name="Orozco G."/>
            <person name="Parra A."/>
            <person name="Patel S."/>
            <person name="Patil S."/>
            <person name="Perez A."/>
            <person name="Perez Y."/>
            <person name="Pham C."/>
            <person name="Primus E.L."/>
            <person name="Pu L.-L."/>
            <person name="Puazo M."/>
            <person name="Qin X."/>
            <person name="Quiroz J.B."/>
            <person name="Reese J."/>
            <person name="Richards S."/>
            <person name="Rives C.M."/>
            <person name="Robberts R."/>
            <person name="Ruiz S.J."/>
            <person name="Ruiz M.J."/>
            <person name="Santibanez J."/>
            <person name="Schneider B.W."/>
            <person name="Sisson I."/>
            <person name="Smith M."/>
            <person name="Sodergren E."/>
            <person name="Song X.-Z."/>
            <person name="Song B.B."/>
            <person name="Summersgill H."/>
            <person name="Thelus R."/>
            <person name="Thornton R.D."/>
            <person name="Trejos Z.Y."/>
            <person name="Usmani K."/>
            <person name="Vattathil S."/>
            <person name="Villasana D."/>
            <person name="Walker D.L."/>
            <person name="Wang S."/>
            <person name="Wang K."/>
            <person name="White C.S."/>
            <person name="Williams A.C."/>
            <person name="Williamson J."/>
            <person name="Wilson K."/>
            <person name="Woghiren I.O."/>
            <person name="Woodworth J.R."/>
            <person name="Worley K.C."/>
            <person name="Wright R.A."/>
            <person name="Wu W."/>
            <person name="Young L."/>
            <person name="Zhang L."/>
            <person name="Zhang J."/>
            <person name="Zhu Y."/>
            <person name="Muzny D.M."/>
            <person name="Weinstock G."/>
            <person name="Gibbs R.A."/>
        </authorList>
    </citation>
    <scope>NUCLEOTIDE SEQUENCE [LARGE SCALE GENOMIC DNA]</scope>
    <source>
        <strain evidence="12">LSR1</strain>
    </source>
</reference>
<dbReference type="FunFam" id="3.30.30.30:FF:000004">
    <property type="entry name" value="hypoxia up-regulated protein 1"/>
    <property type="match status" value="1"/>
</dbReference>
<dbReference type="OrthoDB" id="10262720at2759"/>
<dbReference type="Gene3D" id="3.90.640.10">
    <property type="entry name" value="Actin, Chain A, domain 4"/>
    <property type="match status" value="1"/>
</dbReference>
<keyword evidence="7" id="KW-0143">Chaperone</keyword>
<keyword evidence="6" id="KW-0067">ATP-binding</keyword>
<dbReference type="PANTHER" id="PTHR45639">
    <property type="entry name" value="HSC70CB, ISOFORM G-RELATED"/>
    <property type="match status" value="1"/>
</dbReference>
<dbReference type="AlphaFoldDB" id="A0A8R1W0W6"/>
<feature type="region of interest" description="Disordered" evidence="9">
    <location>
        <begin position="869"/>
        <end position="960"/>
    </location>
</feature>
<dbReference type="EnsemblMetazoa" id="XM_001946431.5">
    <property type="protein sequence ID" value="XP_001946466.2"/>
    <property type="gene ID" value="LOC100168279"/>
</dbReference>
<accession>A0A8R1W0W6</accession>
<feature type="compositionally biased region" description="Low complexity" evidence="9">
    <location>
        <begin position="612"/>
        <end position="625"/>
    </location>
</feature>
<evidence type="ECO:0000256" key="10">
    <source>
        <dbReference type="SAM" id="SignalP"/>
    </source>
</evidence>
<evidence type="ECO:0000256" key="8">
    <source>
        <dbReference type="ARBA" id="ARBA00040503"/>
    </source>
</evidence>
<comment type="similarity">
    <text evidence="2">Belongs to the heat shock protein 70 family.</text>
</comment>
<dbReference type="PRINTS" id="PR00301">
    <property type="entry name" value="HEATSHOCK70"/>
</dbReference>
<feature type="compositionally biased region" description="Basic and acidic residues" evidence="9">
    <location>
        <begin position="947"/>
        <end position="960"/>
    </location>
</feature>
<dbReference type="SUPFAM" id="SSF53067">
    <property type="entry name" value="Actin-like ATPase domain"/>
    <property type="match status" value="2"/>
</dbReference>
<dbReference type="InterPro" id="IPR029047">
    <property type="entry name" value="HSP70_peptide-bd_sf"/>
</dbReference>
<proteinExistence type="inferred from homology"/>
<dbReference type="Pfam" id="PF00012">
    <property type="entry name" value="HSP70"/>
    <property type="match status" value="1"/>
</dbReference>
<evidence type="ECO:0000256" key="2">
    <source>
        <dbReference type="ARBA" id="ARBA00007381"/>
    </source>
</evidence>
<evidence type="ECO:0000313" key="11">
    <source>
        <dbReference type="EnsemblMetazoa" id="XP_001946466.2"/>
    </source>
</evidence>
<sequence length="960" mass="107747">MGIPFWKCVTALTMFLVLSLHIANVHGLAVMSVDIGSEWMKVAIVSPGVPMEIALNKESKRKTPTAIAFRNGERTFGEDALTVGVRFPSNCYIYFLDLLGKKIDNPIVDLYKKRFPYYNIIPDPKRNTVLFKHGESDDYFSPEELVAMMLEKAREFAQDSAGQAINEAVISVPGYFGQAERTAMLKAAEIAGIKVLQLINSYTAAALNYGIFRTKSFNETTPMYMMFYDMGAYGTQVSVVSYQLIKSKDRIAPELQPHLAVLGVGYERNLGGLEMQLRLRDYLAAKFNNLKLTPNDVTKNTRSMAKLFKEAGRLKNVLSANTEHFAQIEGLIDEKDMRIKVTREELEELCKDLFDKVVLPAKRALEASGLTIELIEQVMLSGAGTRVPRVQDRLVKDLKSNQPLGRSLNTDEASALGAAYKAADLSNGFKVKAFITKDATLFPIQVTFDKEVIDENKAAKQVKRILFGHMNPYPQRKIITFNKHQQDFDFTVGYAELGHLDENEIKCLGSLSLSNIKLNGVRDAYSKYQGQEGADTKGIKAHFAMDDSGLLVLQNVELLVEKTVTADTEEESTLSKIGNTISNLFKGPEEVLKEEKPVHEAPEEDPISQAPNNTTNNTDTFDQTNSTEQVKLNDTIPISDSKKNLKVVTVKETIDVNHEYLFVLPAQDDDLQSSINKIAGLKEIDLAKSRKETSLNNLETAIIETREKLEQPDYSSSATEIETRSILDKCSEISDWLEDDGFGAEAEVLDSKFDDLKKIVLPVWERTFEHAERPSRLEALNSALNNSNSFLEKIKNTTLDDTPFTQVEIDTLDKLISEITSWKDKQVEEQEKLPKSVDPVLTIQTIAIKHSSIEREMRYLMTKFTSWKPKKKEEPKVKAPTSQTDNEKAKTPEEQDNDSTVKTNAHDDVDKSTAHEPSNTIEDNAESESPLKTDKPKPTELPIVEPTKTEEKRDDTHTEL</sequence>
<dbReference type="Gene3D" id="2.60.34.10">
    <property type="entry name" value="Substrate Binding Domain Of DNAk, Chain A, domain 1"/>
    <property type="match status" value="1"/>
</dbReference>
<dbReference type="GO" id="GO:0005524">
    <property type="term" value="F:ATP binding"/>
    <property type="evidence" value="ECO:0007669"/>
    <property type="project" value="UniProtKB-KW"/>
</dbReference>
<evidence type="ECO:0000256" key="7">
    <source>
        <dbReference type="ARBA" id="ARBA00023186"/>
    </source>
</evidence>
<dbReference type="FunFam" id="3.90.640.10:FF:000012">
    <property type="entry name" value="Hypoxia up-regulated protein 1"/>
    <property type="match status" value="1"/>
</dbReference>
<dbReference type="GO" id="GO:0030968">
    <property type="term" value="P:endoplasmic reticulum unfolded protein response"/>
    <property type="evidence" value="ECO:0007669"/>
    <property type="project" value="TreeGrafter"/>
</dbReference>
<dbReference type="InterPro" id="IPR013126">
    <property type="entry name" value="Hsp_70_fam"/>
</dbReference>
<evidence type="ECO:0000256" key="1">
    <source>
        <dbReference type="ARBA" id="ARBA00004319"/>
    </source>
</evidence>
<dbReference type="Gene3D" id="1.20.1270.10">
    <property type="match status" value="1"/>
</dbReference>
<feature type="region of interest" description="Disordered" evidence="9">
    <location>
        <begin position="596"/>
        <end position="629"/>
    </location>
</feature>
<evidence type="ECO:0000256" key="3">
    <source>
        <dbReference type="ARBA" id="ARBA00022729"/>
    </source>
</evidence>
<evidence type="ECO:0000313" key="12">
    <source>
        <dbReference type="Proteomes" id="UP000007819"/>
    </source>
</evidence>
<dbReference type="PANTHER" id="PTHR45639:SF3">
    <property type="entry name" value="HYPOXIA UP-REGULATED PROTEIN 1"/>
    <property type="match status" value="1"/>
</dbReference>
<dbReference type="GO" id="GO:0034663">
    <property type="term" value="C:endoplasmic reticulum chaperone complex"/>
    <property type="evidence" value="ECO:0007669"/>
    <property type="project" value="TreeGrafter"/>
</dbReference>
<dbReference type="GeneID" id="100168279"/>
<dbReference type="InterPro" id="IPR043129">
    <property type="entry name" value="ATPase_NBD"/>
</dbReference>
<feature type="compositionally biased region" description="Basic and acidic residues" evidence="9">
    <location>
        <begin position="929"/>
        <end position="938"/>
    </location>
</feature>
<dbReference type="CTD" id="31215"/>
<evidence type="ECO:0000256" key="4">
    <source>
        <dbReference type="ARBA" id="ARBA00022741"/>
    </source>
</evidence>
<dbReference type="CDD" id="cd10230">
    <property type="entry name" value="ASKHA_NBD_HSP70_HYOU1"/>
    <property type="match status" value="1"/>
</dbReference>
<dbReference type="SUPFAM" id="SSF100934">
    <property type="entry name" value="Heat shock protein 70kD (HSP70), C-terminal subdomain"/>
    <property type="match status" value="1"/>
</dbReference>
<evidence type="ECO:0000256" key="6">
    <source>
        <dbReference type="ARBA" id="ARBA00022840"/>
    </source>
</evidence>
<keyword evidence="5" id="KW-0256">Endoplasmic reticulum</keyword>
<keyword evidence="4" id="KW-0547">Nucleotide-binding</keyword>
<organism evidence="11 12">
    <name type="scientific">Acyrthosiphon pisum</name>
    <name type="common">Pea aphid</name>
    <dbReference type="NCBI Taxonomy" id="7029"/>
    <lineage>
        <taxon>Eukaryota</taxon>
        <taxon>Metazoa</taxon>
        <taxon>Ecdysozoa</taxon>
        <taxon>Arthropoda</taxon>
        <taxon>Hexapoda</taxon>
        <taxon>Insecta</taxon>
        <taxon>Pterygota</taxon>
        <taxon>Neoptera</taxon>
        <taxon>Paraneoptera</taxon>
        <taxon>Hemiptera</taxon>
        <taxon>Sternorrhyncha</taxon>
        <taxon>Aphidomorpha</taxon>
        <taxon>Aphidoidea</taxon>
        <taxon>Aphididae</taxon>
        <taxon>Macrosiphini</taxon>
        <taxon>Acyrthosiphon</taxon>
    </lineage>
</organism>
<dbReference type="GO" id="GO:0005788">
    <property type="term" value="C:endoplasmic reticulum lumen"/>
    <property type="evidence" value="ECO:0007669"/>
    <property type="project" value="UniProtKB-SubCell"/>
</dbReference>
<keyword evidence="12" id="KW-1185">Reference proteome</keyword>
<dbReference type="Gene3D" id="3.30.30.30">
    <property type="match status" value="1"/>
</dbReference>
<dbReference type="KEGG" id="api:100168279"/>